<dbReference type="SUPFAM" id="SSF53098">
    <property type="entry name" value="Ribonuclease H-like"/>
    <property type="match status" value="1"/>
</dbReference>
<name>A0A9X8ZS78_BACCE</name>
<dbReference type="InterPro" id="IPR012337">
    <property type="entry name" value="RNaseH-like_sf"/>
</dbReference>
<dbReference type="Gene3D" id="3.30.420.10">
    <property type="entry name" value="Ribonuclease H-like superfamily/Ribonuclease H"/>
    <property type="match status" value="1"/>
</dbReference>
<dbReference type="AlphaFoldDB" id="A0A9X8ZS78"/>
<dbReference type="EMBL" id="SZOH01001128">
    <property type="protein sequence ID" value="TKJ02217.1"/>
    <property type="molecule type" value="Genomic_DNA"/>
</dbReference>
<evidence type="ECO:0000313" key="2">
    <source>
        <dbReference type="EMBL" id="TKJ02217.1"/>
    </source>
</evidence>
<proteinExistence type="predicted"/>
<reference evidence="2 3" key="1">
    <citation type="journal article" date="2019" name="Environ. Microbiol.">
        <title>An active ?-lactamase is a part of an orchestrated cell wall stress resistance network of Bacillus subtilis and related rhizosphere species.</title>
        <authorList>
            <person name="Bucher T."/>
            <person name="Keren-Paz A."/>
            <person name="Hausser J."/>
            <person name="Olender T."/>
            <person name="Cytryn E."/>
            <person name="Kolodkin-Gal I."/>
        </authorList>
    </citation>
    <scope>NUCLEOTIDE SEQUENCE [LARGE SCALE GENOMIC DNA]</scope>
    <source>
        <strain evidence="2 3">I32</strain>
    </source>
</reference>
<protein>
    <submittedName>
        <fullName evidence="2">Transposase family protein</fullName>
    </submittedName>
</protein>
<evidence type="ECO:0000313" key="3">
    <source>
        <dbReference type="Proteomes" id="UP000308444"/>
    </source>
</evidence>
<sequence>MIDTILHSAQRKVYTSKQFQTYAKEKGIITTMSYTGNCHDNALIESFYSHLKSKDSIRKI</sequence>
<dbReference type="GO" id="GO:0003676">
    <property type="term" value="F:nucleic acid binding"/>
    <property type="evidence" value="ECO:0007669"/>
    <property type="project" value="InterPro"/>
</dbReference>
<dbReference type="Proteomes" id="UP000308444">
    <property type="component" value="Unassembled WGS sequence"/>
</dbReference>
<organism evidence="2 3">
    <name type="scientific">Bacillus cereus</name>
    <dbReference type="NCBI Taxonomy" id="1396"/>
    <lineage>
        <taxon>Bacteria</taxon>
        <taxon>Bacillati</taxon>
        <taxon>Bacillota</taxon>
        <taxon>Bacilli</taxon>
        <taxon>Bacillales</taxon>
        <taxon>Bacillaceae</taxon>
        <taxon>Bacillus</taxon>
        <taxon>Bacillus cereus group</taxon>
    </lineage>
</organism>
<comment type="caution">
    <text evidence="2">The sequence shown here is derived from an EMBL/GenBank/DDBJ whole genome shotgun (WGS) entry which is preliminary data.</text>
</comment>
<dbReference type="InterPro" id="IPR036397">
    <property type="entry name" value="RNaseH_sf"/>
</dbReference>
<accession>A0A9X8ZS78</accession>
<evidence type="ECO:0000256" key="1">
    <source>
        <dbReference type="ARBA" id="ARBA00002286"/>
    </source>
</evidence>
<gene>
    <name evidence="2" type="ORF">FC695_17165</name>
</gene>
<comment type="function">
    <text evidence="1">Involved in the transposition of the insertion sequence.</text>
</comment>